<keyword evidence="13" id="KW-1185">Reference proteome</keyword>
<dbReference type="SUPFAM" id="SSF56112">
    <property type="entry name" value="Protein kinase-like (PK-like)"/>
    <property type="match status" value="1"/>
</dbReference>
<feature type="compositionally biased region" description="Acidic residues" evidence="10">
    <location>
        <begin position="391"/>
        <end position="411"/>
    </location>
</feature>
<dbReference type="FunFam" id="1.10.510.10:FF:001654">
    <property type="entry name" value="SRSF protein kinase 3"/>
    <property type="match status" value="1"/>
</dbReference>
<dbReference type="PROSITE" id="PS00107">
    <property type="entry name" value="PROTEIN_KINASE_ATP"/>
    <property type="match status" value="1"/>
</dbReference>
<dbReference type="InterPro" id="IPR017441">
    <property type="entry name" value="Protein_kinase_ATP_BS"/>
</dbReference>
<evidence type="ECO:0000256" key="1">
    <source>
        <dbReference type="ARBA" id="ARBA00012513"/>
    </source>
</evidence>
<dbReference type="PROSITE" id="PS50011">
    <property type="entry name" value="PROTEIN_KINASE_DOM"/>
    <property type="match status" value="1"/>
</dbReference>
<dbReference type="PROSITE" id="PS00108">
    <property type="entry name" value="PROTEIN_KINASE_ST"/>
    <property type="match status" value="1"/>
</dbReference>
<dbReference type="InterPro" id="IPR011009">
    <property type="entry name" value="Kinase-like_dom_sf"/>
</dbReference>
<keyword evidence="2" id="KW-0723">Serine/threonine-protein kinase</keyword>
<feature type="compositionally biased region" description="Acidic residues" evidence="10">
    <location>
        <begin position="483"/>
        <end position="502"/>
    </location>
</feature>
<dbReference type="PANTHER" id="PTHR47634">
    <property type="entry name" value="PROTEIN KINASE DOMAIN-CONTAINING PROTEIN-RELATED"/>
    <property type="match status" value="1"/>
</dbReference>
<dbReference type="InterPro" id="IPR051334">
    <property type="entry name" value="SRPK"/>
</dbReference>
<feature type="compositionally biased region" description="Polar residues" evidence="10">
    <location>
        <begin position="467"/>
        <end position="476"/>
    </location>
</feature>
<dbReference type="InterPro" id="IPR008271">
    <property type="entry name" value="Ser/Thr_kinase_AS"/>
</dbReference>
<dbReference type="PANTHER" id="PTHR47634:SF9">
    <property type="entry name" value="PROTEIN KINASE DOMAIN-CONTAINING PROTEIN-RELATED"/>
    <property type="match status" value="1"/>
</dbReference>
<proteinExistence type="predicted"/>
<comment type="catalytic activity">
    <reaction evidence="7">
        <text>L-threonyl-[protein] + ATP = O-phospho-L-threonyl-[protein] + ADP + H(+)</text>
        <dbReference type="Rhea" id="RHEA:46608"/>
        <dbReference type="Rhea" id="RHEA-COMP:11060"/>
        <dbReference type="Rhea" id="RHEA-COMP:11605"/>
        <dbReference type="ChEBI" id="CHEBI:15378"/>
        <dbReference type="ChEBI" id="CHEBI:30013"/>
        <dbReference type="ChEBI" id="CHEBI:30616"/>
        <dbReference type="ChEBI" id="CHEBI:61977"/>
        <dbReference type="ChEBI" id="CHEBI:456216"/>
        <dbReference type="EC" id="2.7.11.1"/>
    </reaction>
</comment>
<keyword evidence="5" id="KW-0418">Kinase</keyword>
<evidence type="ECO:0000256" key="6">
    <source>
        <dbReference type="ARBA" id="ARBA00022840"/>
    </source>
</evidence>
<comment type="caution">
    <text evidence="12">The sequence shown here is derived from an EMBL/GenBank/DDBJ whole genome shotgun (WGS) entry which is preliminary data.</text>
</comment>
<dbReference type="GO" id="GO:0005737">
    <property type="term" value="C:cytoplasm"/>
    <property type="evidence" value="ECO:0007669"/>
    <property type="project" value="TreeGrafter"/>
</dbReference>
<dbReference type="Proteomes" id="UP000783686">
    <property type="component" value="Unassembled WGS sequence"/>
</dbReference>
<dbReference type="GO" id="GO:0005524">
    <property type="term" value="F:ATP binding"/>
    <property type="evidence" value="ECO:0007669"/>
    <property type="project" value="UniProtKB-UniRule"/>
</dbReference>
<feature type="compositionally biased region" description="Basic residues" evidence="10">
    <location>
        <begin position="705"/>
        <end position="719"/>
    </location>
</feature>
<accession>A0A811LFX0</accession>
<dbReference type="Proteomes" id="UP000614601">
    <property type="component" value="Unassembled WGS sequence"/>
</dbReference>
<organism evidence="12 13">
    <name type="scientific">Bursaphelenchus okinawaensis</name>
    <dbReference type="NCBI Taxonomy" id="465554"/>
    <lineage>
        <taxon>Eukaryota</taxon>
        <taxon>Metazoa</taxon>
        <taxon>Ecdysozoa</taxon>
        <taxon>Nematoda</taxon>
        <taxon>Chromadorea</taxon>
        <taxon>Rhabditida</taxon>
        <taxon>Tylenchina</taxon>
        <taxon>Tylenchomorpha</taxon>
        <taxon>Aphelenchoidea</taxon>
        <taxon>Aphelenchoididae</taxon>
        <taxon>Bursaphelenchus</taxon>
    </lineage>
</organism>
<evidence type="ECO:0000256" key="7">
    <source>
        <dbReference type="ARBA" id="ARBA00047899"/>
    </source>
</evidence>
<protein>
    <recommendedName>
        <fullName evidence="1">non-specific serine/threonine protein kinase</fullName>
        <ecNumber evidence="1">2.7.11.1</ecNumber>
    </recommendedName>
</protein>
<dbReference type="CDD" id="cd14136">
    <property type="entry name" value="STKc_SRPK"/>
    <property type="match status" value="1"/>
</dbReference>
<keyword evidence="6 9" id="KW-0067">ATP-binding</keyword>
<dbReference type="AlphaFoldDB" id="A0A811LFX0"/>
<dbReference type="GO" id="GO:0005634">
    <property type="term" value="C:nucleus"/>
    <property type="evidence" value="ECO:0007669"/>
    <property type="project" value="TreeGrafter"/>
</dbReference>
<dbReference type="Gene3D" id="1.10.510.10">
    <property type="entry name" value="Transferase(Phosphotransferase) domain 1"/>
    <property type="match status" value="1"/>
</dbReference>
<keyword evidence="3" id="KW-0808">Transferase</keyword>
<evidence type="ECO:0000256" key="4">
    <source>
        <dbReference type="ARBA" id="ARBA00022741"/>
    </source>
</evidence>
<name>A0A811LFX0_9BILA</name>
<sequence length="1032" mass="114837">MFAILLGQWMGRRKRAANEDGAMANSIYNTPPSSPEPPDRAKLSLTNSFSSGDFFDAKTVSIEEVDGRELKSVEDVDSDKLDLVAELGNDNLKPIDKVGNGNLASVKGLGTDNLSPIGDLATDNLKPIKEHATGNPSPIEDLDTDDLTSITDLSTDNLASVEDLSTANLKPIEGLTHDNLTSVTDLSIDNLTSAHDLPTDNLATVEEVATHELTSIEDLTSDNLPSIKDELPSDSSLLPCTLHTPDPTLSLDSNELLDRSCSITSEFLKTEDLSLSAIEMAPTLQLSVTALIKDILHPFDSFLEANPDGRTVSNPFGDFQNEHTVFEVLNSICERVAQVEESGQVDEANKEANGESNVEANSEANRDALTEANIEANMNGSRRAPSSLESDMTDISESDTSETVSDSEDSSELAKKQQKKRHSIGGAADRSASPVRQLEHEVDRLDDDGNYIPEDDLNSDQDELSSLDEQQSSVGRESSLVCEEQEFPEEPTNEENAEEQEDPHDYCKGGYYPVQIGQVFNGRYHVIRKVGWGHFSTVWLCWDVKSCRFVALKIVKSAENYAVSAADEITILRECMDKGPHHGKSRVIEFLDSFKITGVNGDHTCMVFEVLGCTLLKLIIGTNYSGLMLEHVRVIIKQVLEGLSYLHDDCNIIHTDLKPENVLVEMTDSEIRKMASDTIVKLNLGLKPDITEACNMAKPVEKKMSKNAKKKLKKRKKKQLEKQQNEDECPNTSNNDECEELDASPSEVIESSAISDDLMNDDHLPIHTTGDWSDNKNVENANEKTTKKKKKNKRSGKDKEHEIESNEQKRNGKHHHALSHLIENCSFDFTKSEEPTEEFGDLPPLKVKIADLGNACWTTQHFTSEIQTRQYRALEVIIGAGYDTSADIWSVACIAFELATGDYLFEPHGGETYGRDEDHLAHMIELLGIIPPSIFKRGKYWQQYFNKFGGLLHIPHLRPWSLYEVLVEKYQWPERQAQGFADFLLPMLEFDPAKRIRATDALKRPWINTPISDDASSYSPQDNGFSSRKYSI</sequence>
<dbReference type="OrthoDB" id="2649at2759"/>
<feature type="region of interest" description="Disordered" evidence="10">
    <location>
        <begin position="342"/>
        <end position="504"/>
    </location>
</feature>
<evidence type="ECO:0000256" key="9">
    <source>
        <dbReference type="PROSITE-ProRule" id="PRU10141"/>
    </source>
</evidence>
<dbReference type="SMART" id="SM00220">
    <property type="entry name" value="S_TKc"/>
    <property type="match status" value="1"/>
</dbReference>
<dbReference type="GO" id="GO:0050684">
    <property type="term" value="P:regulation of mRNA processing"/>
    <property type="evidence" value="ECO:0007669"/>
    <property type="project" value="TreeGrafter"/>
</dbReference>
<feature type="region of interest" description="Disordered" evidence="10">
    <location>
        <begin position="697"/>
        <end position="815"/>
    </location>
</feature>
<evidence type="ECO:0000256" key="2">
    <source>
        <dbReference type="ARBA" id="ARBA00022527"/>
    </source>
</evidence>
<dbReference type="GO" id="GO:0004674">
    <property type="term" value="F:protein serine/threonine kinase activity"/>
    <property type="evidence" value="ECO:0007669"/>
    <property type="project" value="UniProtKB-KW"/>
</dbReference>
<gene>
    <name evidence="12" type="ORF">BOKJ2_LOCUS11891</name>
</gene>
<evidence type="ECO:0000313" key="13">
    <source>
        <dbReference type="Proteomes" id="UP000614601"/>
    </source>
</evidence>
<feature type="compositionally biased region" description="Polar residues" evidence="10">
    <location>
        <begin position="354"/>
        <end position="363"/>
    </location>
</feature>
<feature type="compositionally biased region" description="Basic and acidic residues" evidence="10">
    <location>
        <begin position="795"/>
        <end position="810"/>
    </location>
</feature>
<evidence type="ECO:0000256" key="8">
    <source>
        <dbReference type="ARBA" id="ARBA00048679"/>
    </source>
</evidence>
<evidence type="ECO:0000256" key="3">
    <source>
        <dbReference type="ARBA" id="ARBA00022679"/>
    </source>
</evidence>
<dbReference type="EMBL" id="CAJFDH010000005">
    <property type="protein sequence ID" value="CAD5226065.1"/>
    <property type="molecule type" value="Genomic_DNA"/>
</dbReference>
<dbReference type="Pfam" id="PF00069">
    <property type="entry name" value="Pkinase"/>
    <property type="match status" value="2"/>
</dbReference>
<feature type="compositionally biased region" description="Acidic residues" evidence="10">
    <location>
        <begin position="444"/>
        <end position="466"/>
    </location>
</feature>
<evidence type="ECO:0000256" key="5">
    <source>
        <dbReference type="ARBA" id="ARBA00022777"/>
    </source>
</evidence>
<evidence type="ECO:0000313" key="12">
    <source>
        <dbReference type="EMBL" id="CAD5226065.1"/>
    </source>
</evidence>
<feature type="domain" description="Protein kinase" evidence="11">
    <location>
        <begin position="524"/>
        <end position="1007"/>
    </location>
</feature>
<dbReference type="EMBL" id="CAJFCW020000005">
    <property type="protein sequence ID" value="CAG9121699.1"/>
    <property type="molecule type" value="Genomic_DNA"/>
</dbReference>
<dbReference type="InterPro" id="IPR000719">
    <property type="entry name" value="Prot_kinase_dom"/>
</dbReference>
<dbReference type="Gene3D" id="3.30.200.20">
    <property type="entry name" value="Phosphorylase Kinase, domain 1"/>
    <property type="match status" value="1"/>
</dbReference>
<evidence type="ECO:0000256" key="10">
    <source>
        <dbReference type="SAM" id="MobiDB-lite"/>
    </source>
</evidence>
<evidence type="ECO:0000259" key="11">
    <source>
        <dbReference type="PROSITE" id="PS50011"/>
    </source>
</evidence>
<keyword evidence="4 9" id="KW-0547">Nucleotide-binding</keyword>
<dbReference type="GO" id="GO:0000245">
    <property type="term" value="P:spliceosomal complex assembly"/>
    <property type="evidence" value="ECO:0007669"/>
    <property type="project" value="TreeGrafter"/>
</dbReference>
<feature type="binding site" evidence="9">
    <location>
        <position position="553"/>
    </location>
    <ligand>
        <name>ATP</name>
        <dbReference type="ChEBI" id="CHEBI:30616"/>
    </ligand>
</feature>
<reference evidence="12" key="1">
    <citation type="submission" date="2020-09" db="EMBL/GenBank/DDBJ databases">
        <authorList>
            <person name="Kikuchi T."/>
        </authorList>
    </citation>
    <scope>NUCLEOTIDE SEQUENCE</scope>
    <source>
        <strain evidence="12">SH1</strain>
    </source>
</reference>
<dbReference type="FunFam" id="3.30.200.20:FF:000770">
    <property type="entry name" value="SRSF protein kinase 2"/>
    <property type="match status" value="1"/>
</dbReference>
<comment type="catalytic activity">
    <reaction evidence="8">
        <text>L-seryl-[protein] + ATP = O-phospho-L-seryl-[protein] + ADP + H(+)</text>
        <dbReference type="Rhea" id="RHEA:17989"/>
        <dbReference type="Rhea" id="RHEA-COMP:9863"/>
        <dbReference type="Rhea" id="RHEA-COMP:11604"/>
        <dbReference type="ChEBI" id="CHEBI:15378"/>
        <dbReference type="ChEBI" id="CHEBI:29999"/>
        <dbReference type="ChEBI" id="CHEBI:30616"/>
        <dbReference type="ChEBI" id="CHEBI:83421"/>
        <dbReference type="ChEBI" id="CHEBI:456216"/>
        <dbReference type="EC" id="2.7.11.1"/>
    </reaction>
</comment>
<dbReference type="EC" id="2.7.11.1" evidence="1"/>
<feature type="compositionally biased region" description="Basic and acidic residues" evidence="10">
    <location>
        <begin position="773"/>
        <end position="785"/>
    </location>
</feature>